<evidence type="ECO:0000313" key="2">
    <source>
        <dbReference type="Proteomes" id="UP000288623"/>
    </source>
</evidence>
<organism evidence="1 2">
    <name type="scientific">Candidatus Kurthia intestinigallinarum</name>
    <dbReference type="NCBI Taxonomy" id="1562256"/>
    <lineage>
        <taxon>Bacteria</taxon>
        <taxon>Bacillati</taxon>
        <taxon>Bacillota</taxon>
        <taxon>Bacilli</taxon>
        <taxon>Bacillales</taxon>
        <taxon>Caryophanaceae</taxon>
        <taxon>Kurthia</taxon>
    </lineage>
</organism>
<dbReference type="AlphaFoldDB" id="A0A433RRG8"/>
<keyword evidence="2" id="KW-1185">Reference proteome</keyword>
<reference evidence="1 2" key="1">
    <citation type="submission" date="2014-11" db="EMBL/GenBank/DDBJ databases">
        <title>Genome sequence and analysis of novel Kurthia sp.</title>
        <authorList>
            <person name="Lawson J.N."/>
            <person name="Gonzalez J.E."/>
            <person name="Rinauldi L."/>
            <person name="Xuan Z."/>
            <person name="Firman A."/>
            <person name="Shaddox L."/>
            <person name="Trudeau A."/>
            <person name="Shah S."/>
            <person name="Reiman D."/>
        </authorList>
    </citation>
    <scope>NUCLEOTIDE SEQUENCE [LARGE SCALE GENOMIC DNA]</scope>
    <source>
        <strain evidence="1 2">3B1D</strain>
    </source>
</reference>
<dbReference type="RefSeq" id="WP_126991205.1">
    <property type="nucleotide sequence ID" value="NZ_JTFC01000033.1"/>
</dbReference>
<evidence type="ECO:0000313" key="1">
    <source>
        <dbReference type="EMBL" id="RUS53779.1"/>
    </source>
</evidence>
<evidence type="ECO:0008006" key="3">
    <source>
        <dbReference type="Google" id="ProtNLM"/>
    </source>
</evidence>
<dbReference type="EMBL" id="JTFC01000033">
    <property type="protein sequence ID" value="RUS53779.1"/>
    <property type="molecule type" value="Genomic_DNA"/>
</dbReference>
<comment type="caution">
    <text evidence="1">The sequence shown here is derived from an EMBL/GenBank/DDBJ whole genome shotgun (WGS) entry which is preliminary data.</text>
</comment>
<dbReference type="Proteomes" id="UP000288623">
    <property type="component" value="Unassembled WGS sequence"/>
</dbReference>
<proteinExistence type="predicted"/>
<accession>A0A433RRG8</accession>
<dbReference type="Pfam" id="PF10978">
    <property type="entry name" value="DUF2785"/>
    <property type="match status" value="1"/>
</dbReference>
<name>A0A433RRG8_9BACL</name>
<protein>
    <recommendedName>
        <fullName evidence="3">DUF2785 domain-containing protein</fullName>
    </recommendedName>
</protein>
<dbReference type="InterPro" id="IPR021247">
    <property type="entry name" value="DUF2785"/>
</dbReference>
<sequence>MTITIERLQELIEQDVTLHRMNDDELIQQVLPSLETLDQQLRAQLLAFLERFATNENINASRKERVILELISDDYLFYNQGMLNSNELYKRSYSMKALGFFIDAHNEVPFIDNATYDAIYRAVMLYLQLEEDVRSYGKEGGLVQPVAYAVDALEKLMDDERFPKEQSANLFRVVANKIACSSVLYIGDEKEVLSKTIMKLLKIHLDEKVIEDFFIRVPKFMTSQNEKLRSDEQLYLYKNVTGFLYVFHLYIYRRNMHNSLLKSIEHCLEKLVPSMK</sequence>
<gene>
    <name evidence="1" type="ORF">QI30_13835</name>
</gene>
<dbReference type="OrthoDB" id="7619731at2"/>